<gene>
    <name evidence="1" type="ORF">BJ986_000735</name>
</gene>
<reference evidence="1 2" key="1">
    <citation type="submission" date="2020-07" db="EMBL/GenBank/DDBJ databases">
        <title>Sequencing the genomes of 1000 actinobacteria strains.</title>
        <authorList>
            <person name="Klenk H.-P."/>
        </authorList>
    </citation>
    <scope>NUCLEOTIDE SEQUENCE [LARGE SCALE GENOMIC DNA]</scope>
    <source>
        <strain evidence="1 2">DSM 23987</strain>
    </source>
</reference>
<dbReference type="CDD" id="cd07812">
    <property type="entry name" value="SRPBCC"/>
    <property type="match status" value="1"/>
</dbReference>
<keyword evidence="2" id="KW-1185">Reference proteome</keyword>
<dbReference type="Proteomes" id="UP000573599">
    <property type="component" value="Unassembled WGS sequence"/>
</dbReference>
<dbReference type="EMBL" id="JACCAB010000001">
    <property type="protein sequence ID" value="NYG06248.1"/>
    <property type="molecule type" value="Genomic_DNA"/>
</dbReference>
<organism evidence="1 2">
    <name type="scientific">Pedococcus badiiscoriae</name>
    <dbReference type="NCBI Taxonomy" id="642776"/>
    <lineage>
        <taxon>Bacteria</taxon>
        <taxon>Bacillati</taxon>
        <taxon>Actinomycetota</taxon>
        <taxon>Actinomycetes</taxon>
        <taxon>Micrococcales</taxon>
        <taxon>Intrasporangiaceae</taxon>
        <taxon>Pedococcus</taxon>
    </lineage>
</organism>
<dbReference type="SUPFAM" id="SSF55961">
    <property type="entry name" value="Bet v1-like"/>
    <property type="match status" value="1"/>
</dbReference>
<name>A0A852WB18_9MICO</name>
<evidence type="ECO:0000313" key="1">
    <source>
        <dbReference type="EMBL" id="NYG06248.1"/>
    </source>
</evidence>
<evidence type="ECO:0008006" key="3">
    <source>
        <dbReference type="Google" id="ProtNLM"/>
    </source>
</evidence>
<sequence length="151" mass="16791">MAELHLIRYCAAPSPTVWDVVTDFAAYGDWMPLTRMRVDAGSPRPGWGFAGLSGLGPLAFSDSMLVTIWEPPDAAGVGRFRVVKTGRLLGGWAEIRVEPVGDGTRLDWREDVVVRPLPFKRAFAPVLRRASDWLYGRAVDAMIARADERHR</sequence>
<dbReference type="RefSeq" id="WP_179420765.1">
    <property type="nucleotide sequence ID" value="NZ_JACCAB010000001.1"/>
</dbReference>
<dbReference type="InterPro" id="IPR023393">
    <property type="entry name" value="START-like_dom_sf"/>
</dbReference>
<comment type="caution">
    <text evidence="1">The sequence shown here is derived from an EMBL/GenBank/DDBJ whole genome shotgun (WGS) entry which is preliminary data.</text>
</comment>
<dbReference type="AlphaFoldDB" id="A0A852WB18"/>
<dbReference type="InterPro" id="IPR019587">
    <property type="entry name" value="Polyketide_cyclase/dehydratase"/>
</dbReference>
<evidence type="ECO:0000313" key="2">
    <source>
        <dbReference type="Proteomes" id="UP000573599"/>
    </source>
</evidence>
<protein>
    <recommendedName>
        <fullName evidence="3">SRPBCC family protein</fullName>
    </recommendedName>
</protein>
<dbReference type="Gene3D" id="3.30.530.20">
    <property type="match status" value="1"/>
</dbReference>
<dbReference type="Pfam" id="PF10604">
    <property type="entry name" value="Polyketide_cyc2"/>
    <property type="match status" value="1"/>
</dbReference>
<accession>A0A852WB18</accession>
<proteinExistence type="predicted"/>